<feature type="region of interest" description="Disordered" evidence="1">
    <location>
        <begin position="105"/>
        <end position="136"/>
    </location>
</feature>
<reference evidence="2 3" key="1">
    <citation type="submission" date="2015-10" db="EMBL/GenBank/DDBJ databases">
        <title>Genome sequencing and analysis of members of genus Stenotrophomonas.</title>
        <authorList>
            <person name="Patil P.P."/>
            <person name="Midha S."/>
            <person name="Patil P.B."/>
        </authorList>
    </citation>
    <scope>NUCLEOTIDE SEQUENCE [LARGE SCALE GENOMIC DNA]</scope>
    <source>
        <strain evidence="2 3">JCM 9942</strain>
    </source>
</reference>
<dbReference type="Proteomes" id="UP000050836">
    <property type="component" value="Unassembled WGS sequence"/>
</dbReference>
<evidence type="ECO:0000256" key="1">
    <source>
        <dbReference type="SAM" id="MobiDB-lite"/>
    </source>
</evidence>
<dbReference type="InterPro" id="IPR038713">
    <property type="entry name" value="Terminase_Gp1_N_sf"/>
</dbReference>
<evidence type="ECO:0000313" key="2">
    <source>
        <dbReference type="EMBL" id="KRG39104.1"/>
    </source>
</evidence>
<sequence>MAGLTPKQEAFCQRYLESGNASEAYRQCYSAEKAKPETINRSAKELLDNPKIAARLDELRGVALAAHGVTIASLVAELEEARQVAKKREQGAAMVQATMGKAKLAGLDDGEKDDDDAPPPAAVTVTVVSGRKRANA</sequence>
<keyword evidence="3" id="KW-1185">Reference proteome</keyword>
<gene>
    <name evidence="2" type="ORF">ARC78_14895</name>
</gene>
<organism evidence="2 3">
    <name type="scientific">Stenotrophomonas pictorum JCM 9942</name>
    <dbReference type="NCBI Taxonomy" id="1236960"/>
    <lineage>
        <taxon>Bacteria</taxon>
        <taxon>Pseudomonadati</taxon>
        <taxon>Pseudomonadota</taxon>
        <taxon>Gammaproteobacteria</taxon>
        <taxon>Lysobacterales</taxon>
        <taxon>Lysobacteraceae</taxon>
        <taxon>Stenotrophomonas</taxon>
    </lineage>
</organism>
<dbReference type="AlphaFoldDB" id="A0A0R0A1I1"/>
<comment type="caution">
    <text evidence="2">The sequence shown here is derived from an EMBL/GenBank/DDBJ whole genome shotgun (WGS) entry which is preliminary data.</text>
</comment>
<feature type="compositionally biased region" description="Acidic residues" evidence="1">
    <location>
        <begin position="108"/>
        <end position="117"/>
    </location>
</feature>
<evidence type="ECO:0008006" key="4">
    <source>
        <dbReference type="Google" id="ProtNLM"/>
    </source>
</evidence>
<accession>A0A0R0A1I1</accession>
<dbReference type="Gene3D" id="1.10.10.1400">
    <property type="entry name" value="Terminase, small subunit, N-terminal DNA-binding domain, HTH motif"/>
    <property type="match status" value="1"/>
</dbReference>
<protein>
    <recommendedName>
        <fullName evidence="4">Terminase</fullName>
    </recommendedName>
</protein>
<dbReference type="InterPro" id="IPR005335">
    <property type="entry name" value="Terminase_ssu"/>
</dbReference>
<dbReference type="RefSeq" id="WP_057506535.1">
    <property type="nucleotide sequence ID" value="NZ_LLXS01000048.1"/>
</dbReference>
<proteinExistence type="predicted"/>
<evidence type="ECO:0000313" key="3">
    <source>
        <dbReference type="Proteomes" id="UP000050836"/>
    </source>
</evidence>
<name>A0A0R0A1I1_9GAMM</name>
<dbReference type="EMBL" id="LLXS01000048">
    <property type="protein sequence ID" value="KRG39104.1"/>
    <property type="molecule type" value="Genomic_DNA"/>
</dbReference>
<dbReference type="GO" id="GO:0051276">
    <property type="term" value="P:chromosome organization"/>
    <property type="evidence" value="ECO:0007669"/>
    <property type="project" value="InterPro"/>
</dbReference>
<dbReference type="Pfam" id="PF03592">
    <property type="entry name" value="Terminase_2"/>
    <property type="match status" value="1"/>
</dbReference>